<dbReference type="Proteomes" id="UP000235728">
    <property type="component" value="Unassembled WGS sequence"/>
</dbReference>
<feature type="signal peptide" evidence="2">
    <location>
        <begin position="1"/>
        <end position="17"/>
    </location>
</feature>
<organism evidence="3 4">
    <name type="scientific">Beauveria bassiana</name>
    <name type="common">White muscardine disease fungus</name>
    <name type="synonym">Tritirachium shiotae</name>
    <dbReference type="NCBI Taxonomy" id="176275"/>
    <lineage>
        <taxon>Eukaryota</taxon>
        <taxon>Fungi</taxon>
        <taxon>Dikarya</taxon>
        <taxon>Ascomycota</taxon>
        <taxon>Pezizomycotina</taxon>
        <taxon>Sordariomycetes</taxon>
        <taxon>Hypocreomycetidae</taxon>
        <taxon>Hypocreales</taxon>
        <taxon>Cordycipitaceae</taxon>
        <taxon>Beauveria</taxon>
    </lineage>
</organism>
<evidence type="ECO:0000313" key="3">
    <source>
        <dbReference type="EMBL" id="PMB72783.1"/>
    </source>
</evidence>
<feature type="compositionally biased region" description="Basic and acidic residues" evidence="1">
    <location>
        <begin position="43"/>
        <end position="54"/>
    </location>
</feature>
<proteinExistence type="predicted"/>
<feature type="region of interest" description="Disordered" evidence="1">
    <location>
        <begin position="25"/>
        <end position="66"/>
    </location>
</feature>
<evidence type="ECO:0000256" key="2">
    <source>
        <dbReference type="SAM" id="SignalP"/>
    </source>
</evidence>
<comment type="caution">
    <text evidence="3">The sequence shown here is derived from an EMBL/GenBank/DDBJ whole genome shotgun (WGS) entry which is preliminary data.</text>
</comment>
<accession>A0A2N6NZT4</accession>
<dbReference type="EMBL" id="MRVG01000001">
    <property type="protein sequence ID" value="PMB72783.1"/>
    <property type="molecule type" value="Genomic_DNA"/>
</dbReference>
<protein>
    <submittedName>
        <fullName evidence="3">Uncharacterized protein</fullName>
    </submittedName>
</protein>
<feature type="chain" id="PRO_5014801761" evidence="2">
    <location>
        <begin position="18"/>
        <end position="199"/>
    </location>
</feature>
<name>A0A2N6NZT4_BEABA</name>
<evidence type="ECO:0000313" key="4">
    <source>
        <dbReference type="Proteomes" id="UP000235728"/>
    </source>
</evidence>
<keyword evidence="2" id="KW-0732">Signal</keyword>
<evidence type="ECO:0000256" key="1">
    <source>
        <dbReference type="SAM" id="MobiDB-lite"/>
    </source>
</evidence>
<reference evidence="3 4" key="1">
    <citation type="journal article" date="2016" name="Appl. Microbiol. Biotechnol.">
        <title>Characterization of T-DNA insertion mutants with decreased virulence in the entomopathogenic fungus Beauveria bassiana JEF-007.</title>
        <authorList>
            <person name="Kim S."/>
            <person name="Lee S.J."/>
            <person name="Nai Y.S."/>
            <person name="Yu J.S."/>
            <person name="Lee M.R."/>
            <person name="Yang Y.T."/>
            <person name="Kim J.S."/>
        </authorList>
    </citation>
    <scope>NUCLEOTIDE SEQUENCE [LARGE SCALE GENOMIC DNA]</scope>
    <source>
        <strain evidence="3 4">JEF-007</strain>
    </source>
</reference>
<sequence length="199" mass="21876">MKFSITLALFFTGLATASPLLVREPQQSNDDDLQINDFSLPDAPRKPVDPDFTRPDPVFNGPTNSKGITKDGCDLIRKNHGLRTAAESGCNEFLQDTPQDTVDPDFTRPDPVLNGPENSKGVTKDGCDHIRKNFGLEFSADFGCNEFLQDTPQDTVDPDFTRPDPVLNGPENSKGVTKDGCDHIRKNFGLEFSADFGIK</sequence>
<dbReference type="AlphaFoldDB" id="A0A2N6NZT4"/>
<gene>
    <name evidence="3" type="ORF">BM221_000200</name>
</gene>